<keyword evidence="3" id="KW-1185">Reference proteome</keyword>
<feature type="domain" description="Quercetin 2,3-dioxygenase C-terminal cupin" evidence="1">
    <location>
        <begin position="203"/>
        <end position="279"/>
    </location>
</feature>
<gene>
    <name evidence="2" type="ORF">ASN_3541</name>
</gene>
<name>A0A0U5EYW1_9PROT</name>
<dbReference type="AlphaFoldDB" id="A0A0U5EYW1"/>
<dbReference type="InterPro" id="IPR041602">
    <property type="entry name" value="Quercetinase_C"/>
</dbReference>
<dbReference type="Gene3D" id="2.60.120.10">
    <property type="entry name" value="Jelly Rolls"/>
    <property type="match status" value="2"/>
</dbReference>
<reference evidence="3" key="1">
    <citation type="submission" date="2014-09" db="EMBL/GenBank/DDBJ databases">
        <authorList>
            <person name="Illeghems K.G."/>
        </authorList>
    </citation>
    <scope>NUCLEOTIDE SEQUENCE [LARGE SCALE GENOMIC DNA]</scope>
    <source>
        <strain evidence="3">108B</strain>
    </source>
</reference>
<dbReference type="Proteomes" id="UP000056109">
    <property type="component" value="Chromosome I"/>
</dbReference>
<accession>A0A0U5EYW1</accession>
<proteinExistence type="predicted"/>
<dbReference type="Pfam" id="PF17954">
    <property type="entry name" value="Pirin_C_2"/>
    <property type="match status" value="1"/>
</dbReference>
<dbReference type="KEGG" id="asz:ASN_3541"/>
<protein>
    <recommendedName>
        <fullName evidence="1">Quercetin 2,3-dioxygenase C-terminal cupin domain-containing protein</fullName>
    </recommendedName>
</protein>
<evidence type="ECO:0000259" key="1">
    <source>
        <dbReference type="Pfam" id="PF17954"/>
    </source>
</evidence>
<dbReference type="EMBL" id="LN606600">
    <property type="protein sequence ID" value="CEF42767.1"/>
    <property type="molecule type" value="Genomic_DNA"/>
</dbReference>
<evidence type="ECO:0000313" key="3">
    <source>
        <dbReference type="Proteomes" id="UP000056109"/>
    </source>
</evidence>
<organism evidence="2 3">
    <name type="scientific">Acetobacter senegalensis</name>
    <dbReference type="NCBI Taxonomy" id="446692"/>
    <lineage>
        <taxon>Bacteria</taxon>
        <taxon>Pseudomonadati</taxon>
        <taxon>Pseudomonadota</taxon>
        <taxon>Alphaproteobacteria</taxon>
        <taxon>Acetobacterales</taxon>
        <taxon>Acetobacteraceae</taxon>
        <taxon>Acetobacter</taxon>
    </lineage>
</organism>
<evidence type="ECO:0000313" key="2">
    <source>
        <dbReference type="EMBL" id="CEF42767.1"/>
    </source>
</evidence>
<dbReference type="PANTHER" id="PTHR43212:SF3">
    <property type="entry name" value="QUERCETIN 2,3-DIOXYGENASE"/>
    <property type="match status" value="1"/>
</dbReference>
<dbReference type="InterPro" id="IPR011051">
    <property type="entry name" value="RmlC_Cupin_sf"/>
</dbReference>
<dbReference type="SUPFAM" id="SSF51182">
    <property type="entry name" value="RmlC-like cupins"/>
    <property type="match status" value="1"/>
</dbReference>
<dbReference type="InterPro" id="IPR014710">
    <property type="entry name" value="RmlC-like_jellyroll"/>
</dbReference>
<dbReference type="PATRIC" id="fig|446692.3.peg.3763"/>
<sequence length="281" mass="30570">MLQPMSLSLWPISTVQLEVDGKISTRKKHPKSTHKIIPMMTIRRSDTLGTSHSGGQILRCYFAFADYQDPAHTHEGRLRAVNNATLLPRTSYQIGPETAVDIVTWVRSGTLTTAVDDFPAEDIRAKGLHLISTGTGCSTLQWKAGEQGASFIQFWFHPDIEGTTPAQEKRPSFSEYEDGGFQIIASGFPEDDPEEQETSVEGAPIALNARARLLHAAIPSREGAAYSTTPGRDLYFLVVSGCVTIEGETLHEGDAVALESVTELTVIAKEDSEVLLADVAS</sequence>
<dbReference type="PANTHER" id="PTHR43212">
    <property type="entry name" value="QUERCETIN 2,3-DIOXYGENASE"/>
    <property type="match status" value="1"/>
</dbReference>
<dbReference type="InterPro" id="IPR012093">
    <property type="entry name" value="Pirin"/>
</dbReference>